<accession>A0ABZ2V778</accession>
<gene>
    <name evidence="4" type="ORF">AABB29_19980</name>
</gene>
<proteinExistence type="predicted"/>
<name>A0ABZ2V778_9RHOB</name>
<dbReference type="RefSeq" id="WP_341367188.1">
    <property type="nucleotide sequence ID" value="NZ_CP150951.2"/>
</dbReference>
<dbReference type="PANTHER" id="PTHR35936:SF17">
    <property type="entry name" value="ARGININE-BINDING EXTRACELLULAR PROTEIN ARTP"/>
    <property type="match status" value="1"/>
</dbReference>
<evidence type="ECO:0000313" key="5">
    <source>
        <dbReference type="Proteomes" id="UP001440612"/>
    </source>
</evidence>
<dbReference type="Proteomes" id="UP001440612">
    <property type="component" value="Chromosome"/>
</dbReference>
<dbReference type="PANTHER" id="PTHR35936">
    <property type="entry name" value="MEMBRANE-BOUND LYTIC MUREIN TRANSGLYCOSYLASE F"/>
    <property type="match status" value="1"/>
</dbReference>
<feature type="domain" description="Solute-binding protein family 3/N-terminal" evidence="3">
    <location>
        <begin position="24"/>
        <end position="251"/>
    </location>
</feature>
<feature type="signal peptide" evidence="2">
    <location>
        <begin position="1"/>
        <end position="23"/>
    </location>
</feature>
<reference evidence="5" key="1">
    <citation type="submission" date="2024-04" db="EMBL/GenBank/DDBJ databases">
        <title>Phylogenomic analyses of a clade within the roseobacter group suggest taxonomic reassignments of species of the genera Aestuariivita, Citreicella, Loktanella, Nautella, Pelagibaca, Ruegeria, Thalassobius, Thiobacimonas and Tropicibacter, and the proposal o.</title>
        <authorList>
            <person name="Jeon C.O."/>
        </authorList>
    </citation>
    <scope>NUCLEOTIDE SEQUENCE [LARGE SCALE GENOMIC DNA]</scope>
    <source>
        <strain evidence="5">BS5-3</strain>
    </source>
</reference>
<dbReference type="SMART" id="SM00062">
    <property type="entry name" value="PBPb"/>
    <property type="match status" value="1"/>
</dbReference>
<organism evidence="4 5">
    <name type="scientific">Yoonia phaeophyticola</name>
    <dbReference type="NCBI Taxonomy" id="3137369"/>
    <lineage>
        <taxon>Bacteria</taxon>
        <taxon>Pseudomonadati</taxon>
        <taxon>Pseudomonadota</taxon>
        <taxon>Alphaproteobacteria</taxon>
        <taxon>Rhodobacterales</taxon>
        <taxon>Paracoccaceae</taxon>
        <taxon>Yoonia</taxon>
    </lineage>
</organism>
<dbReference type="EMBL" id="CP150951">
    <property type="protein sequence ID" value="WZC49076.1"/>
    <property type="molecule type" value="Genomic_DNA"/>
</dbReference>
<keyword evidence="1 2" id="KW-0732">Signal</keyword>
<dbReference type="Gene3D" id="3.40.190.10">
    <property type="entry name" value="Periplasmic binding protein-like II"/>
    <property type="match status" value="2"/>
</dbReference>
<dbReference type="Pfam" id="PF00497">
    <property type="entry name" value="SBP_bac_3"/>
    <property type="match status" value="1"/>
</dbReference>
<evidence type="ECO:0000259" key="3">
    <source>
        <dbReference type="SMART" id="SM00062"/>
    </source>
</evidence>
<protein>
    <submittedName>
        <fullName evidence="4">Transporter substrate-binding domain-containing protein</fullName>
    </submittedName>
</protein>
<evidence type="ECO:0000256" key="2">
    <source>
        <dbReference type="SAM" id="SignalP"/>
    </source>
</evidence>
<keyword evidence="5" id="KW-1185">Reference proteome</keyword>
<evidence type="ECO:0000313" key="4">
    <source>
        <dbReference type="EMBL" id="WZC49076.1"/>
    </source>
</evidence>
<dbReference type="SUPFAM" id="SSF53850">
    <property type="entry name" value="Periplasmic binding protein-like II"/>
    <property type="match status" value="1"/>
</dbReference>
<feature type="chain" id="PRO_5046646037" evidence="2">
    <location>
        <begin position="24"/>
        <end position="256"/>
    </location>
</feature>
<dbReference type="InterPro" id="IPR001638">
    <property type="entry name" value="Solute-binding_3/MltF_N"/>
</dbReference>
<evidence type="ECO:0000256" key="1">
    <source>
        <dbReference type="ARBA" id="ARBA00022729"/>
    </source>
</evidence>
<sequence length="256" mass="27315">MKNMIKTTALTAVVALTASMGLADVKVGIAAEPYPPFSEKGADGAYTGWEIEIIGAVCAAMEEECEIVPVAWDGIIPALLSERFDVIMASMSITEERMQTIDFTDRYYSTPAVIVGPKDSDISGDPASLAGKIVGVQVATTHANYVDAYFSDTAEVKTYSTFDEHNQDLFSGRVDAVVADSLALSGFLASEQGAGYEIKGELIDETIFGPGVGGGIRKGDTELAERLNAAIAQIRADGTYQEISDKYFDFNIYGGE</sequence>